<dbReference type="GO" id="GO:0050661">
    <property type="term" value="F:NADP binding"/>
    <property type="evidence" value="ECO:0007669"/>
    <property type="project" value="TreeGrafter"/>
</dbReference>
<reference evidence="13" key="1">
    <citation type="submission" date="2012-06" db="EMBL/GenBank/DDBJ databases">
        <title>Complete sequence of chromosome of Desulfomonile tiedjei DSM 6799.</title>
        <authorList>
            <person name="Lucas S."/>
            <person name="Copeland A."/>
            <person name="Lapidus A."/>
            <person name="Glavina del Rio T."/>
            <person name="Dalin E."/>
            <person name="Tice H."/>
            <person name="Bruce D."/>
            <person name="Goodwin L."/>
            <person name="Pitluck S."/>
            <person name="Peters L."/>
            <person name="Ovchinnikova G."/>
            <person name="Zeytun A."/>
            <person name="Lu M."/>
            <person name="Kyrpides N."/>
            <person name="Mavromatis K."/>
            <person name="Ivanova N."/>
            <person name="Brettin T."/>
            <person name="Detter J.C."/>
            <person name="Han C."/>
            <person name="Larimer F."/>
            <person name="Land M."/>
            <person name="Hauser L."/>
            <person name="Markowitz V."/>
            <person name="Cheng J.-F."/>
            <person name="Hugenholtz P."/>
            <person name="Woyke T."/>
            <person name="Wu D."/>
            <person name="Spring S."/>
            <person name="Schroeder M."/>
            <person name="Brambilla E."/>
            <person name="Klenk H.-P."/>
            <person name="Eisen J.A."/>
        </authorList>
    </citation>
    <scope>NUCLEOTIDE SEQUENCE [LARGE SCALE GENOMIC DNA]</scope>
    <source>
        <strain evidence="13">ATCC 49306 / DSM 6799 / DCB-1</strain>
    </source>
</reference>
<dbReference type="RefSeq" id="WP_014811820.1">
    <property type="nucleotide sequence ID" value="NC_018025.1"/>
</dbReference>
<dbReference type="PATRIC" id="fig|706587.4.peg.4598"/>
<dbReference type="PANTHER" id="PTHR43765:SF2">
    <property type="entry name" value="2-DEHYDROPANTOATE 2-REDUCTASE"/>
    <property type="match status" value="1"/>
</dbReference>
<dbReference type="HOGENOM" id="CLU_031468_0_0_7"/>
<evidence type="ECO:0000313" key="12">
    <source>
        <dbReference type="EMBL" id="AFM26694.1"/>
    </source>
</evidence>
<dbReference type="Pfam" id="PF02558">
    <property type="entry name" value="ApbA"/>
    <property type="match status" value="1"/>
</dbReference>
<evidence type="ECO:0000256" key="2">
    <source>
        <dbReference type="ARBA" id="ARBA00007870"/>
    </source>
</evidence>
<comment type="pathway">
    <text evidence="1 9">Cofactor biosynthesis; (R)-pantothenate biosynthesis; (R)-pantoate from 3-methyl-2-oxobutanoate: step 2/2.</text>
</comment>
<dbReference type="eggNOG" id="COG1893">
    <property type="taxonomic scope" value="Bacteria"/>
</dbReference>
<evidence type="ECO:0000256" key="7">
    <source>
        <dbReference type="ARBA" id="ARBA00032024"/>
    </source>
</evidence>
<keyword evidence="5 9" id="KW-0521">NADP</keyword>
<dbReference type="SUPFAM" id="SSF48179">
    <property type="entry name" value="6-phosphogluconate dehydrogenase C-terminal domain-like"/>
    <property type="match status" value="1"/>
</dbReference>
<evidence type="ECO:0000259" key="10">
    <source>
        <dbReference type="Pfam" id="PF02558"/>
    </source>
</evidence>
<evidence type="ECO:0000259" key="11">
    <source>
        <dbReference type="Pfam" id="PF08546"/>
    </source>
</evidence>
<dbReference type="Pfam" id="PF08546">
    <property type="entry name" value="ApbA_C"/>
    <property type="match status" value="1"/>
</dbReference>
<comment type="similarity">
    <text evidence="2 9">Belongs to the ketopantoate reductase family.</text>
</comment>
<dbReference type="KEGG" id="dti:Desti_4055"/>
<organism evidence="12 13">
    <name type="scientific">Desulfomonile tiedjei (strain ATCC 49306 / DSM 6799 / DCB-1)</name>
    <dbReference type="NCBI Taxonomy" id="706587"/>
    <lineage>
        <taxon>Bacteria</taxon>
        <taxon>Pseudomonadati</taxon>
        <taxon>Thermodesulfobacteriota</taxon>
        <taxon>Desulfomonilia</taxon>
        <taxon>Desulfomonilales</taxon>
        <taxon>Desulfomonilaceae</taxon>
        <taxon>Desulfomonile</taxon>
    </lineage>
</organism>
<dbReference type="Proteomes" id="UP000006055">
    <property type="component" value="Chromosome"/>
</dbReference>
<comment type="function">
    <text evidence="9">Catalyzes the NADPH-dependent reduction of ketopantoate into pantoic acid.</text>
</comment>
<evidence type="ECO:0000256" key="6">
    <source>
        <dbReference type="ARBA" id="ARBA00023002"/>
    </source>
</evidence>
<dbReference type="InterPro" id="IPR036291">
    <property type="entry name" value="NAD(P)-bd_dom_sf"/>
</dbReference>
<evidence type="ECO:0000256" key="9">
    <source>
        <dbReference type="RuleBase" id="RU362068"/>
    </source>
</evidence>
<gene>
    <name evidence="12" type="ordered locus">Desti_4055</name>
</gene>
<dbReference type="EC" id="1.1.1.169" evidence="3 9"/>
<dbReference type="AlphaFoldDB" id="I4CAV3"/>
<accession>I4CAV3</accession>
<evidence type="ECO:0000256" key="8">
    <source>
        <dbReference type="ARBA" id="ARBA00048793"/>
    </source>
</evidence>
<dbReference type="InterPro" id="IPR003710">
    <property type="entry name" value="ApbA"/>
</dbReference>
<keyword evidence="13" id="KW-1185">Reference proteome</keyword>
<dbReference type="UniPathway" id="UPA00028">
    <property type="reaction ID" value="UER00004"/>
</dbReference>
<dbReference type="InterPro" id="IPR013332">
    <property type="entry name" value="KPR_N"/>
</dbReference>
<dbReference type="GO" id="GO:0005737">
    <property type="term" value="C:cytoplasm"/>
    <property type="evidence" value="ECO:0007669"/>
    <property type="project" value="TreeGrafter"/>
</dbReference>
<evidence type="ECO:0000256" key="3">
    <source>
        <dbReference type="ARBA" id="ARBA00013014"/>
    </source>
</evidence>
<dbReference type="InterPro" id="IPR013328">
    <property type="entry name" value="6PGD_dom2"/>
</dbReference>
<name>I4CAV3_DESTA</name>
<dbReference type="InterPro" id="IPR008927">
    <property type="entry name" value="6-PGluconate_DH-like_C_sf"/>
</dbReference>
<dbReference type="NCBIfam" id="TIGR00745">
    <property type="entry name" value="apbA_panE"/>
    <property type="match status" value="1"/>
</dbReference>
<dbReference type="PANTHER" id="PTHR43765">
    <property type="entry name" value="2-DEHYDROPANTOATE 2-REDUCTASE-RELATED"/>
    <property type="match status" value="1"/>
</dbReference>
<keyword evidence="9" id="KW-0566">Pantothenate biosynthesis</keyword>
<feature type="domain" description="Ketopantoate reductase C-terminal" evidence="11">
    <location>
        <begin position="178"/>
        <end position="300"/>
    </location>
</feature>
<evidence type="ECO:0000256" key="5">
    <source>
        <dbReference type="ARBA" id="ARBA00022857"/>
    </source>
</evidence>
<evidence type="ECO:0000313" key="13">
    <source>
        <dbReference type="Proteomes" id="UP000006055"/>
    </source>
</evidence>
<comment type="catalytic activity">
    <reaction evidence="8 9">
        <text>(R)-pantoate + NADP(+) = 2-dehydropantoate + NADPH + H(+)</text>
        <dbReference type="Rhea" id="RHEA:16233"/>
        <dbReference type="ChEBI" id="CHEBI:11561"/>
        <dbReference type="ChEBI" id="CHEBI:15378"/>
        <dbReference type="ChEBI" id="CHEBI:15980"/>
        <dbReference type="ChEBI" id="CHEBI:57783"/>
        <dbReference type="ChEBI" id="CHEBI:58349"/>
        <dbReference type="EC" id="1.1.1.169"/>
    </reaction>
</comment>
<keyword evidence="6 9" id="KW-0560">Oxidoreductase</keyword>
<proteinExistence type="inferred from homology"/>
<dbReference type="InterPro" id="IPR050838">
    <property type="entry name" value="Ketopantoate_reductase"/>
</dbReference>
<dbReference type="STRING" id="706587.Desti_4055"/>
<dbReference type="SUPFAM" id="SSF51735">
    <property type="entry name" value="NAD(P)-binding Rossmann-fold domains"/>
    <property type="match status" value="1"/>
</dbReference>
<dbReference type="GO" id="GO:0008677">
    <property type="term" value="F:2-dehydropantoate 2-reductase activity"/>
    <property type="evidence" value="ECO:0007669"/>
    <property type="project" value="UniProtKB-EC"/>
</dbReference>
<dbReference type="GO" id="GO:0015940">
    <property type="term" value="P:pantothenate biosynthetic process"/>
    <property type="evidence" value="ECO:0007669"/>
    <property type="project" value="UniProtKB-UniPathway"/>
</dbReference>
<feature type="domain" description="Ketopantoate reductase N-terminal" evidence="10">
    <location>
        <begin position="3"/>
        <end position="150"/>
    </location>
</feature>
<dbReference type="Gene3D" id="1.10.1040.10">
    <property type="entry name" value="N-(1-d-carboxylethyl)-l-norvaline Dehydrogenase, domain 2"/>
    <property type="match status" value="1"/>
</dbReference>
<dbReference type="Gene3D" id="3.40.50.720">
    <property type="entry name" value="NAD(P)-binding Rossmann-like Domain"/>
    <property type="match status" value="1"/>
</dbReference>
<protein>
    <recommendedName>
        <fullName evidence="4 9">2-dehydropantoate 2-reductase</fullName>
        <ecNumber evidence="3 9">1.1.1.169</ecNumber>
    </recommendedName>
    <alternativeName>
        <fullName evidence="7 9">Ketopantoate reductase</fullName>
    </alternativeName>
</protein>
<evidence type="ECO:0000256" key="1">
    <source>
        <dbReference type="ARBA" id="ARBA00004994"/>
    </source>
</evidence>
<dbReference type="InterPro" id="IPR013752">
    <property type="entry name" value="KPA_reductase"/>
</dbReference>
<evidence type="ECO:0000256" key="4">
    <source>
        <dbReference type="ARBA" id="ARBA00019465"/>
    </source>
</evidence>
<sequence length="309" mass="32750">MRIAIIGAGALGSVLGGLLIEAGLDTVLIERNKDEVNLVSNNGYRLDGVSGDRTIHPRIVADASDTDGADLVMVVVKSYDTSAAIGAVREALAPDGLVLTLQNGIGNFETLNAAFPGRVLLGTTTIGAMAVEPGHFKHTGFGQTHLGEADGKILERTRAVAEALEKMKAGPVHLVDNAMGCVWSKLIINAAINAPATLLRLRNGDLPSNEHGKRLIHEIVEECLRIVNAKGIKLIFDDPEERVIAVCEGTAGNLNSMFQDVLAGRRTEIDFINNALAEEAETLGISAPVNKTLALLIKSLEATRDKRVG</sequence>
<dbReference type="EMBL" id="CP003360">
    <property type="protein sequence ID" value="AFM26694.1"/>
    <property type="molecule type" value="Genomic_DNA"/>
</dbReference>